<organism evidence="1 2">
    <name type="scientific">Corchorus capsularis</name>
    <name type="common">Jute</name>
    <dbReference type="NCBI Taxonomy" id="210143"/>
    <lineage>
        <taxon>Eukaryota</taxon>
        <taxon>Viridiplantae</taxon>
        <taxon>Streptophyta</taxon>
        <taxon>Embryophyta</taxon>
        <taxon>Tracheophyta</taxon>
        <taxon>Spermatophyta</taxon>
        <taxon>Magnoliopsida</taxon>
        <taxon>eudicotyledons</taxon>
        <taxon>Gunneridae</taxon>
        <taxon>Pentapetalae</taxon>
        <taxon>rosids</taxon>
        <taxon>malvids</taxon>
        <taxon>Malvales</taxon>
        <taxon>Malvaceae</taxon>
        <taxon>Grewioideae</taxon>
        <taxon>Apeibeae</taxon>
        <taxon>Corchorus</taxon>
    </lineage>
</organism>
<evidence type="ECO:0000313" key="1">
    <source>
        <dbReference type="EMBL" id="OMO91871.1"/>
    </source>
</evidence>
<accession>A0A1R3JAL2</accession>
<reference evidence="1 2" key="1">
    <citation type="submission" date="2013-09" db="EMBL/GenBank/DDBJ databases">
        <title>Corchorus capsularis genome sequencing.</title>
        <authorList>
            <person name="Alam M."/>
            <person name="Haque M.S."/>
            <person name="Islam M.S."/>
            <person name="Emdad E.M."/>
            <person name="Islam M.M."/>
            <person name="Ahmed B."/>
            <person name="Halim A."/>
            <person name="Hossen Q.M.M."/>
            <person name="Hossain M.Z."/>
            <person name="Ahmed R."/>
            <person name="Khan M.M."/>
            <person name="Islam R."/>
            <person name="Rashid M.M."/>
            <person name="Khan S.A."/>
            <person name="Rahman M.S."/>
            <person name="Alam M."/>
        </authorList>
    </citation>
    <scope>NUCLEOTIDE SEQUENCE [LARGE SCALE GENOMIC DNA]</scope>
    <source>
        <strain evidence="2">cv. CVL-1</strain>
        <tissue evidence="1">Whole seedling</tissue>
    </source>
</reference>
<dbReference type="EMBL" id="AWWV01008272">
    <property type="protein sequence ID" value="OMO91871.1"/>
    <property type="molecule type" value="Genomic_DNA"/>
</dbReference>
<keyword evidence="2" id="KW-1185">Reference proteome</keyword>
<dbReference type="Proteomes" id="UP000188268">
    <property type="component" value="Unassembled WGS sequence"/>
</dbReference>
<comment type="caution">
    <text evidence="1">The sequence shown here is derived from an EMBL/GenBank/DDBJ whole genome shotgun (WGS) entry which is preliminary data.</text>
</comment>
<proteinExistence type="predicted"/>
<dbReference type="Gramene" id="OMO91871">
    <property type="protein sequence ID" value="OMO91871"/>
    <property type="gene ID" value="CCACVL1_06979"/>
</dbReference>
<sequence>MTWRLRFEVFRYEEERYVKITVRKIF</sequence>
<name>A0A1R3JAL2_COCAP</name>
<gene>
    <name evidence="1" type="ORF">CCACVL1_06979</name>
</gene>
<evidence type="ECO:0000313" key="2">
    <source>
        <dbReference type="Proteomes" id="UP000188268"/>
    </source>
</evidence>
<dbReference type="AlphaFoldDB" id="A0A1R3JAL2"/>
<protein>
    <submittedName>
        <fullName evidence="1">Uncharacterized protein</fullName>
    </submittedName>
</protein>